<dbReference type="STRING" id="299255.SAMN02745129_2186"/>
<dbReference type="AlphaFoldDB" id="A0A1M5TLY6"/>
<protein>
    <submittedName>
        <fullName evidence="1">Uncharacterized protein</fullName>
    </submittedName>
</protein>
<organism evidence="1 2">
    <name type="scientific">Ferrimonas marina</name>
    <dbReference type="NCBI Taxonomy" id="299255"/>
    <lineage>
        <taxon>Bacteria</taxon>
        <taxon>Pseudomonadati</taxon>
        <taxon>Pseudomonadota</taxon>
        <taxon>Gammaproteobacteria</taxon>
        <taxon>Alteromonadales</taxon>
        <taxon>Ferrimonadaceae</taxon>
        <taxon>Ferrimonas</taxon>
    </lineage>
</organism>
<dbReference type="EMBL" id="FQXG01000003">
    <property type="protein sequence ID" value="SHH51393.1"/>
    <property type="molecule type" value="Genomic_DNA"/>
</dbReference>
<keyword evidence="2" id="KW-1185">Reference proteome</keyword>
<accession>A0A1M5TLY6</accession>
<gene>
    <name evidence="1" type="ORF">SAMN02745129_2186</name>
</gene>
<evidence type="ECO:0000313" key="1">
    <source>
        <dbReference type="EMBL" id="SHH51393.1"/>
    </source>
</evidence>
<name>A0A1M5TLY6_9GAMM</name>
<proteinExistence type="predicted"/>
<sequence length="164" mass="18497">MKVYHGTQEHFGGWRPDGGHSDHPAMMFFTASPNVARRYGNVIIEAEIDTSGFRTDRPMTPIMWLSSTFDPDELTSKGTGFVISTDPKGFDWPADTLAIWSDCIDSYRAVPPEELAELDDGLPYRYPASKDDRGWLLYVNDLYDGDEQAWLKECAEVQALNSQP</sequence>
<dbReference type="Proteomes" id="UP000184268">
    <property type="component" value="Unassembled WGS sequence"/>
</dbReference>
<reference evidence="1 2" key="1">
    <citation type="submission" date="2016-11" db="EMBL/GenBank/DDBJ databases">
        <authorList>
            <person name="Jaros S."/>
            <person name="Januszkiewicz K."/>
            <person name="Wedrychowicz H."/>
        </authorList>
    </citation>
    <scope>NUCLEOTIDE SEQUENCE [LARGE SCALE GENOMIC DNA]</scope>
    <source>
        <strain evidence="1 2">DSM 16917</strain>
    </source>
</reference>
<evidence type="ECO:0000313" key="2">
    <source>
        <dbReference type="Proteomes" id="UP000184268"/>
    </source>
</evidence>